<protein>
    <submittedName>
        <fullName evidence="1">Uncharacterized protein</fullName>
    </submittedName>
</protein>
<dbReference type="Proteomes" id="UP001303160">
    <property type="component" value="Unassembled WGS sequence"/>
</dbReference>
<comment type="caution">
    <text evidence="1">The sequence shown here is derived from an EMBL/GenBank/DDBJ whole genome shotgun (WGS) entry which is preliminary data.</text>
</comment>
<dbReference type="EMBL" id="MU863893">
    <property type="protein sequence ID" value="KAK4202917.1"/>
    <property type="molecule type" value="Genomic_DNA"/>
</dbReference>
<reference evidence="1" key="1">
    <citation type="journal article" date="2023" name="Mol. Phylogenet. Evol.">
        <title>Genome-scale phylogeny and comparative genomics of the fungal order Sordariales.</title>
        <authorList>
            <person name="Hensen N."/>
            <person name="Bonometti L."/>
            <person name="Westerberg I."/>
            <person name="Brannstrom I.O."/>
            <person name="Guillou S."/>
            <person name="Cros-Aarteil S."/>
            <person name="Calhoun S."/>
            <person name="Haridas S."/>
            <person name="Kuo A."/>
            <person name="Mondo S."/>
            <person name="Pangilinan J."/>
            <person name="Riley R."/>
            <person name="LaButti K."/>
            <person name="Andreopoulos B."/>
            <person name="Lipzen A."/>
            <person name="Chen C."/>
            <person name="Yan M."/>
            <person name="Daum C."/>
            <person name="Ng V."/>
            <person name="Clum A."/>
            <person name="Steindorff A."/>
            <person name="Ohm R.A."/>
            <person name="Martin F."/>
            <person name="Silar P."/>
            <person name="Natvig D.O."/>
            <person name="Lalanne C."/>
            <person name="Gautier V."/>
            <person name="Ament-Velasquez S.L."/>
            <person name="Kruys A."/>
            <person name="Hutchinson M.I."/>
            <person name="Powell A.J."/>
            <person name="Barry K."/>
            <person name="Miller A.N."/>
            <person name="Grigoriev I.V."/>
            <person name="Debuchy R."/>
            <person name="Gladieux P."/>
            <person name="Hiltunen Thoren M."/>
            <person name="Johannesson H."/>
        </authorList>
    </citation>
    <scope>NUCLEOTIDE SEQUENCE</scope>
    <source>
        <strain evidence="1">CBS 315.58</strain>
    </source>
</reference>
<name>A0AAN6XSE7_9PEZI</name>
<evidence type="ECO:0000313" key="2">
    <source>
        <dbReference type="Proteomes" id="UP001303160"/>
    </source>
</evidence>
<dbReference type="AlphaFoldDB" id="A0AAN6XSE7"/>
<organism evidence="1 2">
    <name type="scientific">Triangularia verruculosa</name>
    <dbReference type="NCBI Taxonomy" id="2587418"/>
    <lineage>
        <taxon>Eukaryota</taxon>
        <taxon>Fungi</taxon>
        <taxon>Dikarya</taxon>
        <taxon>Ascomycota</taxon>
        <taxon>Pezizomycotina</taxon>
        <taxon>Sordariomycetes</taxon>
        <taxon>Sordariomycetidae</taxon>
        <taxon>Sordariales</taxon>
        <taxon>Podosporaceae</taxon>
        <taxon>Triangularia</taxon>
    </lineage>
</organism>
<sequence>MADTNFDKASLEEKCTALSDAATVAFATISLAWTEHDEHPSEQLAMGLPVKLSPARVLAMKLAIFREHAGQLAVCARGADIILPLLGLELDKAVEQAQRAFAALMPDNEGDSSVVGFLSSLSRLFVFGTQLLTMNDEQEQKVKLKSEDGRAIFEAANTASRVLINETRPN</sequence>
<keyword evidence="2" id="KW-1185">Reference proteome</keyword>
<accession>A0AAN6XSE7</accession>
<proteinExistence type="predicted"/>
<reference evidence="1" key="2">
    <citation type="submission" date="2023-05" db="EMBL/GenBank/DDBJ databases">
        <authorList>
            <consortium name="Lawrence Berkeley National Laboratory"/>
            <person name="Steindorff A."/>
            <person name="Hensen N."/>
            <person name="Bonometti L."/>
            <person name="Westerberg I."/>
            <person name="Brannstrom I.O."/>
            <person name="Guillou S."/>
            <person name="Cros-Aarteil S."/>
            <person name="Calhoun S."/>
            <person name="Haridas S."/>
            <person name="Kuo A."/>
            <person name="Mondo S."/>
            <person name="Pangilinan J."/>
            <person name="Riley R."/>
            <person name="Labutti K."/>
            <person name="Andreopoulos B."/>
            <person name="Lipzen A."/>
            <person name="Chen C."/>
            <person name="Yanf M."/>
            <person name="Daum C."/>
            <person name="Ng V."/>
            <person name="Clum A."/>
            <person name="Ohm R."/>
            <person name="Martin F."/>
            <person name="Silar P."/>
            <person name="Natvig D."/>
            <person name="Lalanne C."/>
            <person name="Gautier V."/>
            <person name="Ament-Velasquez S.L."/>
            <person name="Kruys A."/>
            <person name="Hutchinson M.I."/>
            <person name="Powell A.J."/>
            <person name="Barry K."/>
            <person name="Miller A.N."/>
            <person name="Grigoriev I.V."/>
            <person name="Debuchy R."/>
            <person name="Gladieux P."/>
            <person name="Thoren M.H."/>
            <person name="Johannesson H."/>
        </authorList>
    </citation>
    <scope>NUCLEOTIDE SEQUENCE</scope>
    <source>
        <strain evidence="1">CBS 315.58</strain>
    </source>
</reference>
<evidence type="ECO:0000313" key="1">
    <source>
        <dbReference type="EMBL" id="KAK4202917.1"/>
    </source>
</evidence>
<gene>
    <name evidence="1" type="ORF">QBC40DRAFT_195111</name>
</gene>